<dbReference type="SUPFAM" id="SSF53335">
    <property type="entry name" value="S-adenosyl-L-methionine-dependent methyltransferases"/>
    <property type="match status" value="2"/>
</dbReference>
<comment type="similarity">
    <text evidence="1">Belongs to the N(4)/N(6)-methyltransferase family.</text>
</comment>
<evidence type="ECO:0000256" key="2">
    <source>
        <dbReference type="ARBA" id="ARBA00022603"/>
    </source>
</evidence>
<evidence type="ECO:0000313" key="6">
    <source>
        <dbReference type="EMBL" id="GEN46747.1"/>
    </source>
</evidence>
<evidence type="ECO:0000259" key="5">
    <source>
        <dbReference type="Pfam" id="PF01555"/>
    </source>
</evidence>
<reference evidence="6 7" key="1">
    <citation type="submission" date="2019-07" db="EMBL/GenBank/DDBJ databases">
        <title>Whole genome shotgun sequence of Alkalibacillus haloalkaliphilus NBRC 103110.</title>
        <authorList>
            <person name="Hosoyama A."/>
            <person name="Uohara A."/>
            <person name="Ohji S."/>
            <person name="Ichikawa N."/>
        </authorList>
    </citation>
    <scope>NUCLEOTIDE SEQUENCE [LARGE SCALE GENOMIC DNA]</scope>
    <source>
        <strain evidence="6 7">NBRC 103110</strain>
    </source>
</reference>
<dbReference type="GO" id="GO:0008170">
    <property type="term" value="F:N-methyltransferase activity"/>
    <property type="evidence" value="ECO:0007669"/>
    <property type="project" value="InterPro"/>
</dbReference>
<feature type="domain" description="DNA methylase N-4/N-6" evidence="5">
    <location>
        <begin position="494"/>
        <end position="642"/>
    </location>
</feature>
<dbReference type="Proteomes" id="UP000321440">
    <property type="component" value="Unassembled WGS sequence"/>
</dbReference>
<dbReference type="GO" id="GO:0003677">
    <property type="term" value="F:DNA binding"/>
    <property type="evidence" value="ECO:0007669"/>
    <property type="project" value="InterPro"/>
</dbReference>
<dbReference type="EMBL" id="BJYA01000018">
    <property type="protein sequence ID" value="GEN46747.1"/>
    <property type="molecule type" value="Genomic_DNA"/>
</dbReference>
<keyword evidence="2 6" id="KW-0489">Methyltransferase</keyword>
<dbReference type="OrthoDB" id="9800801at2"/>
<dbReference type="InterPro" id="IPR029063">
    <property type="entry name" value="SAM-dependent_MTases_sf"/>
</dbReference>
<accession>A0A511W6W9</accession>
<dbReference type="AlphaFoldDB" id="A0A511W6W9"/>
<sequence length="922" mass="107080">MSNDNEQLSMFNKHKDEQKNNHVTVLGMTFKNDQERREYFTEELRKKLPELKNIEGFPVGEDEDILALSDPPYYTACPNPWINDFIKKWVTEKSELDSTLQMKKKPPFTADISEGKSHPIYMAHSYHTKVPHRAIIRYLLHYTQPGDIIFDGFAGTGMTGIASTLCDDEEELKALGYNVIGDEIYDDMNKLVSKKGRRYSILNDLSPIATFISKNFNNELDKDTFEKEIYQILTELKNEFGWMFTTFHNDKEAEVNNIIWSDVFTCPNCTQELIYWDIAIDIEKNNMNSTFICTNCASELNKKKLERKYETVYDIDLGKTVEKAKMTPVQINYTFNGVNLSKTPDKTDLYKLKKINDLEVNCNLPFYKLPNGINTSQPIKSHGFTHVHHFFTRRNNIILGQFYKKIKNLPFRDTALFLLTSSLTNLSYLYRWRANGKGGATSGTLYVCSTPQENNPFKQLNRKLNDILKILNQEQSAAITTQSLTNLEIEEESIDYVFTDPPFGSNLMYSELNLLWEAWLKVLSDNTNEAIINKVQRKRLPEYQKLMETCFKNYYKVLKPGKWMTVEFSNSQSSVWNAIQEAIQRSGFIIANVSTLDKKQGSFKAVTSTTAVKQDLIISAYKPNKEMISNMSSYHKTQKSAWAFVKQHLEKLPVFIGKKGDADIIIERTPRVLFDRMVAYHVQNGFQVPLSSAEFQEGISQHFPMRDGMAFLENQVAEYDKKRILVKEFTQTSLFVSDENSAIEWIRQQLMQKPQTRQDLHPSFMKEIQHIDKHELLPELDQLLEQNFLQYDGGSAVPDQVASYLKQNYKDLRGTDNNNTEMKNKAMNRWYVPNPNKQADLEKLREKSLLREFEAYVEEVSNSRKKLKQFRTEAIRAGFKKAWSDKDYQKIVDVGERLPEKVIQEDDKLLMYFDNAQIRLGL</sequence>
<dbReference type="InterPro" id="IPR002052">
    <property type="entry name" value="DNA_methylase_N6_adenine_CS"/>
</dbReference>
<evidence type="ECO:0000256" key="3">
    <source>
        <dbReference type="ARBA" id="ARBA00022679"/>
    </source>
</evidence>
<dbReference type="RefSeq" id="WP_146817810.1">
    <property type="nucleotide sequence ID" value="NZ_BJYA01000018.1"/>
</dbReference>
<evidence type="ECO:0000256" key="1">
    <source>
        <dbReference type="ARBA" id="ARBA00006594"/>
    </source>
</evidence>
<keyword evidence="7" id="KW-1185">Reference proteome</keyword>
<feature type="domain" description="DNA methylase N-4/N-6" evidence="5">
    <location>
        <begin position="2"/>
        <end position="187"/>
    </location>
</feature>
<keyword evidence="4" id="KW-0680">Restriction system</keyword>
<name>A0A511W6W9_9BACI</name>
<proteinExistence type="inferred from homology"/>
<protein>
    <submittedName>
        <fullName evidence="6">DNA methylase</fullName>
    </submittedName>
</protein>
<evidence type="ECO:0000256" key="4">
    <source>
        <dbReference type="ARBA" id="ARBA00022747"/>
    </source>
</evidence>
<dbReference type="Gene3D" id="3.40.50.150">
    <property type="entry name" value="Vaccinia Virus protein VP39"/>
    <property type="match status" value="2"/>
</dbReference>
<dbReference type="PROSITE" id="PS00092">
    <property type="entry name" value="N6_MTASE"/>
    <property type="match status" value="1"/>
</dbReference>
<gene>
    <name evidence="6" type="ORF">AHA02nite_25230</name>
</gene>
<dbReference type="GO" id="GO:0009307">
    <property type="term" value="P:DNA restriction-modification system"/>
    <property type="evidence" value="ECO:0007669"/>
    <property type="project" value="UniProtKB-KW"/>
</dbReference>
<evidence type="ECO:0000313" key="7">
    <source>
        <dbReference type="Proteomes" id="UP000321440"/>
    </source>
</evidence>
<organism evidence="6 7">
    <name type="scientific">Alkalibacillus haloalkaliphilus</name>
    <dbReference type="NCBI Taxonomy" id="94136"/>
    <lineage>
        <taxon>Bacteria</taxon>
        <taxon>Bacillati</taxon>
        <taxon>Bacillota</taxon>
        <taxon>Bacilli</taxon>
        <taxon>Bacillales</taxon>
        <taxon>Bacillaceae</taxon>
        <taxon>Alkalibacillus</taxon>
    </lineage>
</organism>
<dbReference type="InterPro" id="IPR002941">
    <property type="entry name" value="DNA_methylase_N4/N6"/>
</dbReference>
<comment type="caution">
    <text evidence="6">The sequence shown here is derived from an EMBL/GenBank/DDBJ whole genome shotgun (WGS) entry which is preliminary data.</text>
</comment>
<dbReference type="Pfam" id="PF01555">
    <property type="entry name" value="N6_N4_Mtase"/>
    <property type="match status" value="2"/>
</dbReference>
<keyword evidence="3" id="KW-0808">Transferase</keyword>
<dbReference type="GO" id="GO:0032259">
    <property type="term" value="P:methylation"/>
    <property type="evidence" value="ECO:0007669"/>
    <property type="project" value="UniProtKB-KW"/>
</dbReference>